<dbReference type="InterPro" id="IPR010982">
    <property type="entry name" value="Lambda_DNA-bd_dom_sf"/>
</dbReference>
<organism evidence="3 4">
    <name type="scientific">Asticcacaulis taihuensis</name>
    <dbReference type="NCBI Taxonomy" id="260084"/>
    <lineage>
        <taxon>Bacteria</taxon>
        <taxon>Pseudomonadati</taxon>
        <taxon>Pseudomonadota</taxon>
        <taxon>Alphaproteobacteria</taxon>
        <taxon>Caulobacterales</taxon>
        <taxon>Caulobacteraceae</taxon>
        <taxon>Asticcacaulis</taxon>
    </lineage>
</organism>
<dbReference type="InterPro" id="IPR001387">
    <property type="entry name" value="Cro/C1-type_HTH"/>
</dbReference>
<accession>A0A1G4QC07</accession>
<sequence>MSNPAIEGPPAIGATLQALRQGQKLSLDELSKRAGVSKSMLSQIERNTTNPTVAVLWRLSNALGVSITDFLASGRPERAAPLISVVAVHATPSLINPDGQSELRILGPIELAGKFEWYELIIQPGGSLTSEAHEPGAREHLSVLSGSAVVRAGAEETKLRQGETARYAVDVPHAISNPGKSVATMLLVVAHPD</sequence>
<dbReference type="GO" id="GO:0005829">
    <property type="term" value="C:cytosol"/>
    <property type="evidence" value="ECO:0007669"/>
    <property type="project" value="TreeGrafter"/>
</dbReference>
<dbReference type="CDD" id="cd00093">
    <property type="entry name" value="HTH_XRE"/>
    <property type="match status" value="1"/>
</dbReference>
<dbReference type="GO" id="GO:0003677">
    <property type="term" value="F:DNA binding"/>
    <property type="evidence" value="ECO:0007669"/>
    <property type="project" value="UniProtKB-KW"/>
</dbReference>
<dbReference type="InterPro" id="IPR050807">
    <property type="entry name" value="TransReg_Diox_bact_type"/>
</dbReference>
<dbReference type="InterPro" id="IPR013096">
    <property type="entry name" value="Cupin_2"/>
</dbReference>
<reference evidence="4" key="1">
    <citation type="submission" date="2016-10" db="EMBL/GenBank/DDBJ databases">
        <authorList>
            <person name="Varghese N."/>
            <person name="Submissions S."/>
        </authorList>
    </citation>
    <scope>NUCLEOTIDE SEQUENCE [LARGE SCALE GENOMIC DNA]</scope>
    <source>
        <strain evidence="4">CGMCC 1.3431</strain>
    </source>
</reference>
<dbReference type="SUPFAM" id="SSF47413">
    <property type="entry name" value="lambda repressor-like DNA-binding domains"/>
    <property type="match status" value="1"/>
</dbReference>
<dbReference type="Pfam" id="PF01381">
    <property type="entry name" value="HTH_3"/>
    <property type="match status" value="1"/>
</dbReference>
<dbReference type="PROSITE" id="PS50943">
    <property type="entry name" value="HTH_CROC1"/>
    <property type="match status" value="1"/>
</dbReference>
<dbReference type="PANTHER" id="PTHR46797">
    <property type="entry name" value="HTH-TYPE TRANSCRIPTIONAL REGULATOR"/>
    <property type="match status" value="1"/>
</dbReference>
<evidence type="ECO:0000313" key="3">
    <source>
        <dbReference type="EMBL" id="SCW42120.1"/>
    </source>
</evidence>
<dbReference type="EMBL" id="FMTS01000001">
    <property type="protein sequence ID" value="SCW42120.1"/>
    <property type="molecule type" value="Genomic_DNA"/>
</dbReference>
<dbReference type="STRING" id="260084.SAMN02927928_1102"/>
<dbReference type="CDD" id="cd02209">
    <property type="entry name" value="cupin_XRE_C"/>
    <property type="match status" value="1"/>
</dbReference>
<dbReference type="OrthoDB" id="189170at2"/>
<evidence type="ECO:0000259" key="2">
    <source>
        <dbReference type="PROSITE" id="PS50943"/>
    </source>
</evidence>
<dbReference type="RefSeq" id="WP_090644605.1">
    <property type="nucleotide sequence ID" value="NZ_CBCRYE010000001.1"/>
</dbReference>
<dbReference type="Gene3D" id="1.10.260.40">
    <property type="entry name" value="lambda repressor-like DNA-binding domains"/>
    <property type="match status" value="1"/>
</dbReference>
<dbReference type="Gene3D" id="2.60.120.10">
    <property type="entry name" value="Jelly Rolls"/>
    <property type="match status" value="1"/>
</dbReference>
<dbReference type="InterPro" id="IPR011051">
    <property type="entry name" value="RmlC_Cupin_sf"/>
</dbReference>
<feature type="domain" description="HTH cro/C1-type" evidence="2">
    <location>
        <begin position="16"/>
        <end position="70"/>
    </location>
</feature>
<keyword evidence="1" id="KW-0238">DNA-binding</keyword>
<proteinExistence type="predicted"/>
<evidence type="ECO:0000256" key="1">
    <source>
        <dbReference type="ARBA" id="ARBA00023125"/>
    </source>
</evidence>
<dbReference type="SMART" id="SM00530">
    <property type="entry name" value="HTH_XRE"/>
    <property type="match status" value="1"/>
</dbReference>
<dbReference type="GO" id="GO:0003700">
    <property type="term" value="F:DNA-binding transcription factor activity"/>
    <property type="evidence" value="ECO:0007669"/>
    <property type="project" value="TreeGrafter"/>
</dbReference>
<name>A0A1G4QC07_9CAUL</name>
<dbReference type="AlphaFoldDB" id="A0A1G4QC07"/>
<gene>
    <name evidence="3" type="ORF">SAMN02927928_1102</name>
</gene>
<keyword evidence="4" id="KW-1185">Reference proteome</keyword>
<dbReference type="SUPFAM" id="SSF51182">
    <property type="entry name" value="RmlC-like cupins"/>
    <property type="match status" value="1"/>
</dbReference>
<dbReference type="Proteomes" id="UP000199150">
    <property type="component" value="Unassembled WGS sequence"/>
</dbReference>
<evidence type="ECO:0000313" key="4">
    <source>
        <dbReference type="Proteomes" id="UP000199150"/>
    </source>
</evidence>
<protein>
    <submittedName>
        <fullName evidence="3">Transcriptional regulator, XRE family with cupin sensor</fullName>
    </submittedName>
</protein>
<dbReference type="Pfam" id="PF07883">
    <property type="entry name" value="Cupin_2"/>
    <property type="match status" value="1"/>
</dbReference>
<dbReference type="PANTHER" id="PTHR46797:SF1">
    <property type="entry name" value="METHYLPHOSPHONATE SYNTHASE"/>
    <property type="match status" value="1"/>
</dbReference>
<dbReference type="InterPro" id="IPR014710">
    <property type="entry name" value="RmlC-like_jellyroll"/>
</dbReference>